<dbReference type="RefSeq" id="XP_018385243.1">
    <property type="nucleotide sequence ID" value="XM_018526696.1"/>
</dbReference>
<gene>
    <name evidence="1" type="ORF">CC77DRAFT_1031875</name>
</gene>
<name>A0A177DLD0_ALTAL</name>
<dbReference type="GeneID" id="29112290"/>
<evidence type="ECO:0000313" key="2">
    <source>
        <dbReference type="Proteomes" id="UP000077248"/>
    </source>
</evidence>
<organism evidence="1 2">
    <name type="scientific">Alternaria alternata</name>
    <name type="common">Alternaria rot fungus</name>
    <name type="synonym">Torula alternata</name>
    <dbReference type="NCBI Taxonomy" id="5599"/>
    <lineage>
        <taxon>Eukaryota</taxon>
        <taxon>Fungi</taxon>
        <taxon>Dikarya</taxon>
        <taxon>Ascomycota</taxon>
        <taxon>Pezizomycotina</taxon>
        <taxon>Dothideomycetes</taxon>
        <taxon>Pleosporomycetidae</taxon>
        <taxon>Pleosporales</taxon>
        <taxon>Pleosporineae</taxon>
        <taxon>Pleosporaceae</taxon>
        <taxon>Alternaria</taxon>
        <taxon>Alternaria sect. Alternaria</taxon>
        <taxon>Alternaria alternata complex</taxon>
    </lineage>
</organism>
<dbReference type="EMBL" id="KV441480">
    <property type="protein sequence ID" value="OAG19822.1"/>
    <property type="molecule type" value="Genomic_DNA"/>
</dbReference>
<dbReference type="Proteomes" id="UP000077248">
    <property type="component" value="Unassembled WGS sequence"/>
</dbReference>
<dbReference type="VEuPathDB" id="FungiDB:CC77DRAFT_1031875"/>
<dbReference type="SUPFAM" id="SSF52047">
    <property type="entry name" value="RNI-like"/>
    <property type="match status" value="1"/>
</dbReference>
<sequence>MAAKTASLGGLPDELVLEILNHFHTIRSYETQSTAFKDQEKERTRQSENRILKRSLRNLCLTSRHVSRIATPILYASFTGAVTRHGLTPLNLFHERTSASNASGRKCIEYLQYVEVRLEDDQGNSLRADTLEPDAVYQAAYYFQLLAHIISCAPNLQHLSLVVLETDNVSFWKHIITEEDATATLTQTTATRQDFHKLQTLCIQMHIDVSINHSSGSFDQICSVMSRAPVLSDFRAHGVATFALRAQPPELSIFGMLKRLEITECMLEIEEVAKMLSACNELQHVVCTWAFLDDTTGTIPDLFIALLHHTETLESLRLDLRQVRIDDDLDESQCFGSFLPFKTLKTLAVSDYCLPAFSNLIHEDRTPCYDKKVPPPLMAELLPPSLTSFTMLTGEPDEISGESSDLSPDLWVWVKKYASSGLNLKHFIVESYDVEIEDPSITKAFLDLGVQFELKEVSGYD</sequence>
<dbReference type="OMA" id="AICEITL"/>
<dbReference type="KEGG" id="aalt:CC77DRAFT_1031875"/>
<dbReference type="AlphaFoldDB" id="A0A177DLD0"/>
<dbReference type="InterPro" id="IPR032675">
    <property type="entry name" value="LRR_dom_sf"/>
</dbReference>
<reference evidence="1 2" key="1">
    <citation type="submission" date="2016-05" db="EMBL/GenBank/DDBJ databases">
        <title>Comparative analysis of secretome profiles of manganese(II)-oxidizing ascomycete fungi.</title>
        <authorList>
            <consortium name="DOE Joint Genome Institute"/>
            <person name="Zeiner C.A."/>
            <person name="Purvine S.O."/>
            <person name="Zink E.M."/>
            <person name="Wu S."/>
            <person name="Pasa-Tolic L."/>
            <person name="Chaput D.L."/>
            <person name="Haridas S."/>
            <person name="Grigoriev I.V."/>
            <person name="Santelli C.M."/>
            <person name="Hansel C.M."/>
        </authorList>
    </citation>
    <scope>NUCLEOTIDE SEQUENCE [LARGE SCALE GENOMIC DNA]</scope>
    <source>
        <strain evidence="1 2">SRC1lrK2f</strain>
    </source>
</reference>
<evidence type="ECO:0000313" key="1">
    <source>
        <dbReference type="EMBL" id="OAG19822.1"/>
    </source>
</evidence>
<evidence type="ECO:0008006" key="3">
    <source>
        <dbReference type="Google" id="ProtNLM"/>
    </source>
</evidence>
<protein>
    <recommendedName>
        <fullName evidence="3">F-box domain-containing protein</fullName>
    </recommendedName>
</protein>
<keyword evidence="2" id="KW-1185">Reference proteome</keyword>
<proteinExistence type="predicted"/>
<dbReference type="Gene3D" id="3.80.10.10">
    <property type="entry name" value="Ribonuclease Inhibitor"/>
    <property type="match status" value="1"/>
</dbReference>
<accession>A0A177DLD0</accession>